<dbReference type="PANTHER" id="PTHR23501">
    <property type="entry name" value="MAJOR FACILITATOR SUPERFAMILY"/>
    <property type="match status" value="1"/>
</dbReference>
<dbReference type="Gene3D" id="1.20.1720.10">
    <property type="entry name" value="Multidrug resistance protein D"/>
    <property type="match status" value="1"/>
</dbReference>
<feature type="transmembrane region" description="Helical" evidence="9">
    <location>
        <begin position="151"/>
        <end position="171"/>
    </location>
</feature>
<dbReference type="InterPro" id="IPR020846">
    <property type="entry name" value="MFS_dom"/>
</dbReference>
<feature type="transmembrane region" description="Helical" evidence="9">
    <location>
        <begin position="343"/>
        <end position="360"/>
    </location>
</feature>
<dbReference type="Gene3D" id="1.20.1250.20">
    <property type="entry name" value="MFS general substrate transporter like domains"/>
    <property type="match status" value="1"/>
</dbReference>
<evidence type="ECO:0000256" key="4">
    <source>
        <dbReference type="ARBA" id="ARBA00022475"/>
    </source>
</evidence>
<feature type="transmembrane region" description="Helical" evidence="9">
    <location>
        <begin position="404"/>
        <end position="428"/>
    </location>
</feature>
<evidence type="ECO:0000256" key="8">
    <source>
        <dbReference type="SAM" id="MobiDB-lite"/>
    </source>
</evidence>
<evidence type="ECO:0000256" key="1">
    <source>
        <dbReference type="ARBA" id="ARBA00004651"/>
    </source>
</evidence>
<keyword evidence="3" id="KW-0813">Transport</keyword>
<keyword evidence="5 9" id="KW-0812">Transmembrane</keyword>
<dbReference type="EMBL" id="JANYMP010000004">
    <property type="protein sequence ID" value="MCS7477196.1"/>
    <property type="molecule type" value="Genomic_DNA"/>
</dbReference>
<organism evidence="11 12">
    <name type="scientific">Umezawaea endophytica</name>
    <dbReference type="NCBI Taxonomy" id="1654476"/>
    <lineage>
        <taxon>Bacteria</taxon>
        <taxon>Bacillati</taxon>
        <taxon>Actinomycetota</taxon>
        <taxon>Actinomycetes</taxon>
        <taxon>Pseudonocardiales</taxon>
        <taxon>Pseudonocardiaceae</taxon>
        <taxon>Umezawaea</taxon>
    </lineage>
</organism>
<dbReference type="AlphaFoldDB" id="A0A9X3AER0"/>
<dbReference type="InterPro" id="IPR036259">
    <property type="entry name" value="MFS_trans_sf"/>
</dbReference>
<comment type="caution">
    <text evidence="11">The sequence shown here is derived from an EMBL/GenBank/DDBJ whole genome shotgun (WGS) entry which is preliminary data.</text>
</comment>
<dbReference type="PROSITE" id="PS50850">
    <property type="entry name" value="MFS"/>
    <property type="match status" value="1"/>
</dbReference>
<feature type="transmembrane region" description="Helical" evidence="9">
    <location>
        <begin position="479"/>
        <end position="497"/>
    </location>
</feature>
<evidence type="ECO:0000313" key="12">
    <source>
        <dbReference type="Proteomes" id="UP001141259"/>
    </source>
</evidence>
<evidence type="ECO:0000256" key="6">
    <source>
        <dbReference type="ARBA" id="ARBA00022989"/>
    </source>
</evidence>
<evidence type="ECO:0000313" key="11">
    <source>
        <dbReference type="EMBL" id="MCS7477196.1"/>
    </source>
</evidence>
<feature type="transmembrane region" description="Helical" evidence="9">
    <location>
        <begin position="177"/>
        <end position="198"/>
    </location>
</feature>
<dbReference type="NCBIfam" id="TIGR00711">
    <property type="entry name" value="efflux_EmrB"/>
    <property type="match status" value="1"/>
</dbReference>
<keyword evidence="6 9" id="KW-1133">Transmembrane helix</keyword>
<keyword evidence="12" id="KW-1185">Reference proteome</keyword>
<evidence type="ECO:0000256" key="9">
    <source>
        <dbReference type="SAM" id="Phobius"/>
    </source>
</evidence>
<evidence type="ECO:0000259" key="10">
    <source>
        <dbReference type="PROSITE" id="PS50850"/>
    </source>
</evidence>
<name>A0A9X3AER0_9PSEU</name>
<dbReference type="RefSeq" id="WP_259622711.1">
    <property type="nucleotide sequence ID" value="NZ_JANYMP010000004.1"/>
</dbReference>
<dbReference type="Pfam" id="PF07690">
    <property type="entry name" value="MFS_1"/>
    <property type="match status" value="1"/>
</dbReference>
<comment type="similarity">
    <text evidence="2">Belongs to the major facilitator superfamily. TCR/Tet family.</text>
</comment>
<feature type="transmembrane region" description="Helical" evidence="9">
    <location>
        <begin position="23"/>
        <end position="46"/>
    </location>
</feature>
<comment type="subcellular location">
    <subcellularLocation>
        <location evidence="1">Cell membrane</location>
        <topology evidence="1">Multi-pass membrane protein</topology>
    </subcellularLocation>
</comment>
<feature type="transmembrane region" description="Helical" evidence="9">
    <location>
        <begin position="58"/>
        <end position="77"/>
    </location>
</feature>
<dbReference type="InterPro" id="IPR004638">
    <property type="entry name" value="EmrB-like"/>
</dbReference>
<dbReference type="Proteomes" id="UP001141259">
    <property type="component" value="Unassembled WGS sequence"/>
</dbReference>
<dbReference type="InterPro" id="IPR001958">
    <property type="entry name" value="Tet-R_TetA/multi-R_MdtG-like"/>
</dbReference>
<feature type="transmembrane region" description="Helical" evidence="9">
    <location>
        <begin position="275"/>
        <end position="297"/>
    </location>
</feature>
<dbReference type="PANTHER" id="PTHR23501:SF197">
    <property type="entry name" value="COMD"/>
    <property type="match status" value="1"/>
</dbReference>
<evidence type="ECO:0000256" key="2">
    <source>
        <dbReference type="ARBA" id="ARBA00007520"/>
    </source>
</evidence>
<dbReference type="PRINTS" id="PR01035">
    <property type="entry name" value="TCRTETA"/>
</dbReference>
<reference evidence="11" key="1">
    <citation type="submission" date="2022-08" db="EMBL/GenBank/DDBJ databases">
        <authorList>
            <person name="Tistechok S."/>
            <person name="Samborskyy M."/>
            <person name="Roman I."/>
        </authorList>
    </citation>
    <scope>NUCLEOTIDE SEQUENCE</scope>
    <source>
        <strain evidence="11">DSM 103496</strain>
    </source>
</reference>
<dbReference type="GO" id="GO:0005886">
    <property type="term" value="C:plasma membrane"/>
    <property type="evidence" value="ECO:0007669"/>
    <property type="project" value="UniProtKB-SubCell"/>
</dbReference>
<feature type="transmembrane region" description="Helical" evidence="9">
    <location>
        <begin position="89"/>
        <end position="108"/>
    </location>
</feature>
<feature type="transmembrane region" description="Helical" evidence="9">
    <location>
        <begin position="317"/>
        <end position="336"/>
    </location>
</feature>
<proteinExistence type="inferred from homology"/>
<evidence type="ECO:0000256" key="3">
    <source>
        <dbReference type="ARBA" id="ARBA00022448"/>
    </source>
</evidence>
<feature type="region of interest" description="Disordered" evidence="8">
    <location>
        <begin position="508"/>
        <end position="528"/>
    </location>
</feature>
<evidence type="ECO:0000256" key="7">
    <source>
        <dbReference type="ARBA" id="ARBA00023136"/>
    </source>
</evidence>
<keyword evidence="4" id="KW-1003">Cell membrane</keyword>
<dbReference type="CDD" id="cd17502">
    <property type="entry name" value="MFS_Azr1_MDR_like"/>
    <property type="match status" value="1"/>
</dbReference>
<feature type="transmembrane region" description="Helical" evidence="9">
    <location>
        <begin position="372"/>
        <end position="392"/>
    </location>
</feature>
<dbReference type="SUPFAM" id="SSF103473">
    <property type="entry name" value="MFS general substrate transporter"/>
    <property type="match status" value="1"/>
</dbReference>
<dbReference type="FunFam" id="1.20.1720.10:FF:000004">
    <property type="entry name" value="EmrB/QacA family drug resistance transporter"/>
    <property type="match status" value="1"/>
</dbReference>
<evidence type="ECO:0000256" key="5">
    <source>
        <dbReference type="ARBA" id="ARBA00022692"/>
    </source>
</evidence>
<dbReference type="GO" id="GO:0022857">
    <property type="term" value="F:transmembrane transporter activity"/>
    <property type="evidence" value="ECO:0007669"/>
    <property type="project" value="InterPro"/>
</dbReference>
<sequence>MAVAEQAERHDPAQGLTRRSRTLVVVAIMLGMLLAALDQTIVATALPTIVGDVGGGNHLSWVVTSYLLAETIMTALIGKFGDLFGRKKAFLASVVLFMAGSFLCGWTDTMTGLILFRAVQGLGAGGLMVTASAVIADVVPLRERGKYQGAMGAMFGVATVAGPLLGGLFVDHLSWRWAFYVNVPLGLVVLGVAAVALPSARGAVKPVIDYAGILLIALAATGLTLVTSWGGTEYPWGSPTILWMAAGSLVALAAFVLVELRAAEPMLPMRLFRSRVFTVAGVLSFIVGFAMLGGITFLPTYLQYVQGASATESGLRMLPLILGLLVSSIATGNVISKTGHYRYFPIGGSALIVAGLYLLSRLDADTSFAEASASMLVLGLGIGCTMQVPIIVVQSTSAYADLGVATSGVSFLRTMGSSFGVAVFGTVYAGELPDRLAAALAASPGVDPRAVSTVKGLHALPAEVKAPFVDAYVGALHTVFLYAVPVGVVAFAVALFLPEVRLRDTARASAEGNSGVGEGFSPPASTDSRQELEKLVGQVWSRQKTNPGPELVARSGVPLTEAQAWLIVRIYRHAVDDGNATLLEISAETGVPAGIFEPTARQLVDLGYVAESQGHHTFTRLGADTFGRLVGAWRLWLLEQLTDWDTERDFTEAVDRMAEQLVDNGRELTTGRHAAKV</sequence>
<dbReference type="InterPro" id="IPR011701">
    <property type="entry name" value="MFS"/>
</dbReference>
<feature type="transmembrane region" description="Helical" evidence="9">
    <location>
        <begin position="210"/>
        <end position="229"/>
    </location>
</feature>
<protein>
    <submittedName>
        <fullName evidence="11">MFS transporter</fullName>
    </submittedName>
</protein>
<feature type="domain" description="Major facilitator superfamily (MFS) profile" evidence="10">
    <location>
        <begin position="24"/>
        <end position="501"/>
    </location>
</feature>
<accession>A0A9X3AER0</accession>
<feature type="transmembrane region" description="Helical" evidence="9">
    <location>
        <begin position="241"/>
        <end position="263"/>
    </location>
</feature>
<feature type="transmembrane region" description="Helical" evidence="9">
    <location>
        <begin position="114"/>
        <end position="139"/>
    </location>
</feature>
<keyword evidence="7 9" id="KW-0472">Membrane</keyword>
<gene>
    <name evidence="11" type="ORF">NZH93_10045</name>
</gene>